<organism evidence="1">
    <name type="scientific">uncultured bacterium 246</name>
    <dbReference type="NCBI Taxonomy" id="698384"/>
    <lineage>
        <taxon>Bacteria</taxon>
        <taxon>environmental samples</taxon>
    </lineage>
</organism>
<name>E3T6D1_9BACT</name>
<reference evidence="1" key="2">
    <citation type="journal article" date="2010" name="Appl. Environ. Microbiol.">
        <title>Comparative analysis of acidobacterial genomic fragments from terrestrial and aquatic metagenomic libraries, with emphasis on acidobacteria subdivision 6.</title>
        <authorList>
            <person name="Kielak A.M."/>
            <person name="van Veen J.A."/>
            <person name="Kowalchuk G.A."/>
        </authorList>
    </citation>
    <scope>NUCLEOTIDE SEQUENCE</scope>
</reference>
<evidence type="ECO:0000313" key="1">
    <source>
        <dbReference type="EMBL" id="ADC35875.1"/>
    </source>
</evidence>
<dbReference type="AlphaFoldDB" id="E3T6D1"/>
<sequence length="57" mass="6517">MAMGLLYGAVRRLLIGSGSAEIGTRIYVPVQRRLAIINVNEYKLTERRSYADKKEFQ</sequence>
<accession>E3T6D1</accession>
<proteinExistence type="predicted"/>
<protein>
    <submittedName>
        <fullName evidence="1">Uncharacterized protein</fullName>
    </submittedName>
</protein>
<dbReference type="EMBL" id="GU260703">
    <property type="protein sequence ID" value="ADC35875.1"/>
    <property type="molecule type" value="Genomic_DNA"/>
</dbReference>
<reference evidence="1" key="1">
    <citation type="submission" date="2009-12" db="EMBL/GenBank/DDBJ databases">
        <authorList>
            <person name="Kielak A."/>
            <person name="van Veen J.A."/>
            <person name="Kowalchuk G.A."/>
        </authorList>
    </citation>
    <scope>NUCLEOTIDE SEQUENCE</scope>
</reference>